<dbReference type="Gene3D" id="3.60.20.10">
    <property type="entry name" value="Glutamine Phosphoribosylpyrophosphate, subunit 1, domain 1"/>
    <property type="match status" value="1"/>
</dbReference>
<dbReference type="Pfam" id="PF00227">
    <property type="entry name" value="Proteasome"/>
    <property type="match status" value="1"/>
</dbReference>
<gene>
    <name evidence="4" type="ORF">AWZ03_014527</name>
</gene>
<proteinExistence type="inferred from homology"/>
<keyword evidence="5" id="KW-1185">Reference proteome</keyword>
<dbReference type="OrthoDB" id="7854943at2759"/>
<dbReference type="GO" id="GO:0019774">
    <property type="term" value="C:proteasome core complex, beta-subunit complex"/>
    <property type="evidence" value="ECO:0007669"/>
    <property type="project" value="UniProtKB-UniRule"/>
</dbReference>
<protein>
    <recommendedName>
        <fullName evidence="3">Proteasome subunit beta</fullName>
    </recommendedName>
</protein>
<dbReference type="PANTHER" id="PTHR32194">
    <property type="entry name" value="METALLOPROTEASE TLDD"/>
    <property type="match status" value="1"/>
</dbReference>
<dbReference type="STRING" id="7232.A0A484ATW3"/>
<comment type="subcellular location">
    <subcellularLocation>
        <location evidence="3">Cytoplasm</location>
    </subcellularLocation>
    <subcellularLocation>
        <location evidence="3">Nucleus</location>
    </subcellularLocation>
</comment>
<dbReference type="GO" id="GO:0005737">
    <property type="term" value="C:cytoplasm"/>
    <property type="evidence" value="ECO:0007669"/>
    <property type="project" value="UniProtKB-SubCell"/>
</dbReference>
<dbReference type="OMA" id="FHDVQMY"/>
<dbReference type="GO" id="GO:0005634">
    <property type="term" value="C:nucleus"/>
    <property type="evidence" value="ECO:0007669"/>
    <property type="project" value="UniProtKB-SubCell"/>
</dbReference>
<keyword evidence="1 3" id="KW-0539">Nucleus</keyword>
<evidence type="ECO:0000256" key="3">
    <source>
        <dbReference type="PIRNR" id="PIRNR001213"/>
    </source>
</evidence>
<dbReference type="PIRSF" id="PIRSF001213">
    <property type="entry name" value="Psome_endopept_beta"/>
    <property type="match status" value="1"/>
</dbReference>
<dbReference type="EMBL" id="LSRL02001427">
    <property type="protein sequence ID" value="TDG39051.1"/>
    <property type="molecule type" value="Genomic_DNA"/>
</dbReference>
<evidence type="ECO:0000313" key="5">
    <source>
        <dbReference type="Proteomes" id="UP000295192"/>
    </source>
</evidence>
<dbReference type="AlphaFoldDB" id="A0A484ATW3"/>
<comment type="caution">
    <text evidence="4">The sequence shown here is derived from an EMBL/GenBank/DDBJ whole genome shotgun (WGS) entry which is preliminary data.</text>
</comment>
<dbReference type="InterPro" id="IPR029055">
    <property type="entry name" value="Ntn_hydrolases_N"/>
</dbReference>
<keyword evidence="3" id="KW-0963">Cytoplasm</keyword>
<name>A0A484ATW3_DRONA</name>
<comment type="similarity">
    <text evidence="3">Belongs to the peptidase T1B family.</text>
</comment>
<comment type="subunit">
    <text evidence="2">The 26S proteasome consists of a 20S proteasome core and two 19S regulatory subunits. The 20S proteasome core is composed of 28 subunits that are arranged in four stacked rings, resulting in a barrel-shaped structure. The two end rings are each formed by seven alpha subunits, and the two central rings are each formed by seven beta subunits. The catalytic chamber with the active sites is on the inside of the barrel.</text>
</comment>
<reference evidence="4 5" key="1">
    <citation type="journal article" date="2019" name="J. Hered.">
        <title>An Improved Genome Assembly for Drosophila navojoa, the Basal Species in the mojavensis Cluster.</title>
        <authorList>
            <person name="Vanderlinde T."/>
            <person name="Dupim E.G."/>
            <person name="Nazario-Yepiz N.O."/>
            <person name="Carvalho A.B."/>
        </authorList>
    </citation>
    <scope>NUCLEOTIDE SEQUENCE [LARGE SCALE GENOMIC DNA]</scope>
    <source>
        <strain evidence="4">Navoj_Jal97</strain>
        <tissue evidence="4">Whole organism</tissue>
    </source>
</reference>
<dbReference type="Proteomes" id="UP000295192">
    <property type="component" value="Unassembled WGS sequence"/>
</dbReference>
<dbReference type="GO" id="GO:0051603">
    <property type="term" value="P:proteolysis involved in protein catabolic process"/>
    <property type="evidence" value="ECO:0007669"/>
    <property type="project" value="InterPro"/>
</dbReference>
<dbReference type="KEGG" id="dnv:108657842"/>
<evidence type="ECO:0000313" key="4">
    <source>
        <dbReference type="EMBL" id="TDG39051.1"/>
    </source>
</evidence>
<evidence type="ECO:0000256" key="2">
    <source>
        <dbReference type="ARBA" id="ARBA00026071"/>
    </source>
</evidence>
<dbReference type="InterPro" id="IPR016295">
    <property type="entry name" value="Proteasome_beta4"/>
</dbReference>
<keyword evidence="3" id="KW-0647">Proteasome</keyword>
<dbReference type="InterPro" id="IPR023333">
    <property type="entry name" value="Proteasome_suB-type"/>
</dbReference>
<dbReference type="InterPro" id="IPR001353">
    <property type="entry name" value="Proteasome_sua/b"/>
</dbReference>
<accession>A0A484ATW3</accession>
<comment type="function">
    <text evidence="3">Non-catalytic component of the proteasome.</text>
</comment>
<sequence>MSRYHSDSYTPSTSVVGLEFDDGVMLAADTLVVYCNTCRYPEVDRLIRINRNTILGGGRDFPDVQSLLRQINDKVIEDFCYQDGHILSPKSLHTWLTRTLYSRRTRKKRLDVDLVIGGIENDQPYLGYVDSWGTAVTCDVITTGFSRKLVEPLIRDRQPLHRPFNYEEAFNTLAECMKVLFYRDCQSIEFYTIGVCSREECSIKGPFEAKTCWKIAEHNKGF</sequence>
<dbReference type="PANTHER" id="PTHR32194:SF6">
    <property type="entry name" value="PROTEASOME SUBUNIT BETA"/>
    <property type="match status" value="1"/>
</dbReference>
<organism evidence="4 5">
    <name type="scientific">Drosophila navojoa</name>
    <name type="common">Fruit fly</name>
    <dbReference type="NCBI Taxonomy" id="7232"/>
    <lineage>
        <taxon>Eukaryota</taxon>
        <taxon>Metazoa</taxon>
        <taxon>Ecdysozoa</taxon>
        <taxon>Arthropoda</taxon>
        <taxon>Hexapoda</taxon>
        <taxon>Insecta</taxon>
        <taxon>Pterygota</taxon>
        <taxon>Neoptera</taxon>
        <taxon>Endopterygota</taxon>
        <taxon>Diptera</taxon>
        <taxon>Brachycera</taxon>
        <taxon>Muscomorpha</taxon>
        <taxon>Ephydroidea</taxon>
        <taxon>Drosophilidae</taxon>
        <taxon>Drosophila</taxon>
    </lineage>
</organism>
<evidence type="ECO:0000256" key="1">
    <source>
        <dbReference type="ARBA" id="ARBA00023242"/>
    </source>
</evidence>
<dbReference type="SUPFAM" id="SSF56235">
    <property type="entry name" value="N-terminal nucleophile aminohydrolases (Ntn hydrolases)"/>
    <property type="match status" value="1"/>
</dbReference>